<comment type="subcellular location">
    <subcellularLocation>
        <location evidence="1">Cell membrane</location>
        <topology evidence="1">Multi-pass membrane protein</topology>
    </subcellularLocation>
</comment>
<keyword evidence="9" id="KW-1185">Reference proteome</keyword>
<evidence type="ECO:0000256" key="5">
    <source>
        <dbReference type="ARBA" id="ARBA00022989"/>
    </source>
</evidence>
<dbReference type="PANTHER" id="PTHR34229">
    <property type="entry name" value="METAL TRANSPORT PROTEIN HI_1621-RELATED"/>
    <property type="match status" value="1"/>
</dbReference>
<name>A0ABT2EME9_9BACT</name>
<protein>
    <submittedName>
        <fullName evidence="8">Cobalt/nickel transport system permease protein</fullName>
    </submittedName>
</protein>
<keyword evidence="6 7" id="KW-0472">Membrane</keyword>
<dbReference type="EMBL" id="JANUCP010000002">
    <property type="protein sequence ID" value="MCS3919127.1"/>
    <property type="molecule type" value="Genomic_DNA"/>
</dbReference>
<evidence type="ECO:0000313" key="8">
    <source>
        <dbReference type="EMBL" id="MCS3919127.1"/>
    </source>
</evidence>
<proteinExistence type="predicted"/>
<reference evidence="8 9" key="1">
    <citation type="submission" date="2022-08" db="EMBL/GenBank/DDBJ databases">
        <title>Bacterial and archaeal communities from various locations to study Microbial Dark Matter (Phase II).</title>
        <authorList>
            <person name="Stepanauskas R."/>
        </authorList>
    </citation>
    <scope>NUCLEOTIDE SEQUENCE [LARGE SCALE GENOMIC DNA]</scope>
    <source>
        <strain evidence="8 9">PD1</strain>
    </source>
</reference>
<keyword evidence="2" id="KW-0813">Transport</keyword>
<dbReference type="PANTHER" id="PTHR34229:SF1">
    <property type="entry name" value="METAL TRANSPORT PROTEIN HI_1621-RELATED"/>
    <property type="match status" value="1"/>
</dbReference>
<evidence type="ECO:0000256" key="6">
    <source>
        <dbReference type="ARBA" id="ARBA00023136"/>
    </source>
</evidence>
<feature type="transmembrane region" description="Helical" evidence="7">
    <location>
        <begin position="103"/>
        <end position="125"/>
    </location>
</feature>
<feature type="transmembrane region" description="Helical" evidence="7">
    <location>
        <begin position="7"/>
        <end position="28"/>
    </location>
</feature>
<accession>A0ABT2EME9</accession>
<dbReference type="RefSeq" id="WP_259095288.1">
    <property type="nucleotide sequence ID" value="NZ_CP130454.1"/>
</dbReference>
<evidence type="ECO:0000313" key="9">
    <source>
        <dbReference type="Proteomes" id="UP001204798"/>
    </source>
</evidence>
<feature type="transmembrane region" description="Helical" evidence="7">
    <location>
        <begin position="40"/>
        <end position="60"/>
    </location>
</feature>
<evidence type="ECO:0000256" key="1">
    <source>
        <dbReference type="ARBA" id="ARBA00004651"/>
    </source>
</evidence>
<evidence type="ECO:0000256" key="3">
    <source>
        <dbReference type="ARBA" id="ARBA00022475"/>
    </source>
</evidence>
<evidence type="ECO:0000256" key="2">
    <source>
        <dbReference type="ARBA" id="ARBA00022448"/>
    </source>
</evidence>
<evidence type="ECO:0000256" key="7">
    <source>
        <dbReference type="SAM" id="Phobius"/>
    </source>
</evidence>
<dbReference type="Proteomes" id="UP001204798">
    <property type="component" value="Unassembled WGS sequence"/>
</dbReference>
<dbReference type="Gene3D" id="1.10.1760.20">
    <property type="match status" value="1"/>
</dbReference>
<comment type="caution">
    <text evidence="8">The sequence shown here is derived from an EMBL/GenBank/DDBJ whole genome shotgun (WGS) entry which is preliminary data.</text>
</comment>
<organism evidence="8 9">
    <name type="scientific">Candidatus Fervidibacter sacchari</name>
    <dbReference type="NCBI Taxonomy" id="1448929"/>
    <lineage>
        <taxon>Bacteria</taxon>
        <taxon>Candidatus Fervidibacterota</taxon>
        <taxon>Candidatus Fervidibacter</taxon>
    </lineage>
</organism>
<evidence type="ECO:0000256" key="4">
    <source>
        <dbReference type="ARBA" id="ARBA00022692"/>
    </source>
</evidence>
<dbReference type="Pfam" id="PF01891">
    <property type="entry name" value="CbiM"/>
    <property type="match status" value="1"/>
</dbReference>
<feature type="transmembrane region" description="Helical" evidence="7">
    <location>
        <begin position="137"/>
        <end position="160"/>
    </location>
</feature>
<dbReference type="InterPro" id="IPR002751">
    <property type="entry name" value="CbiM/NikMN"/>
</dbReference>
<feature type="transmembrane region" description="Helical" evidence="7">
    <location>
        <begin position="72"/>
        <end position="97"/>
    </location>
</feature>
<feature type="transmembrane region" description="Helical" evidence="7">
    <location>
        <begin position="172"/>
        <end position="195"/>
    </location>
</feature>
<keyword evidence="5 7" id="KW-1133">Transmembrane helix</keyword>
<keyword evidence="3" id="KW-1003">Cell membrane</keyword>
<keyword evidence="4 7" id="KW-0812">Transmembrane</keyword>
<sequence>MHIPDGFLSVPVLAATDITAVVAVGLALRQASKELDEKQIPLMGVTAAFVFGAQMLNFPIVGGTSGHVLGGLLAAILVGPNAALIVMTVVLIVQALLFNDGGVLALGANIINMAAIGSWCCYWIYRWLAQLLKNENFAAAISAWLSVVLGAVACALELALSGTVPLTVVVPTMAAIHAVIGLGEALVTVAAIVFVKKLKPEIVHG</sequence>
<gene>
    <name evidence="8" type="ORF">M2350_001527</name>
</gene>